<proteinExistence type="predicted"/>
<dbReference type="PANTHER" id="PTHR35007">
    <property type="entry name" value="INTEGRAL MEMBRANE PROTEIN-RELATED"/>
    <property type="match status" value="1"/>
</dbReference>
<protein>
    <submittedName>
        <fullName evidence="2">Uncharacterized protein</fullName>
    </submittedName>
</protein>
<keyword evidence="1" id="KW-0812">Transmembrane</keyword>
<organism evidence="2 3">
    <name type="scientific">Pseudobutyrivibrio xylanivorans</name>
    <dbReference type="NCBI Taxonomy" id="185007"/>
    <lineage>
        <taxon>Bacteria</taxon>
        <taxon>Bacillati</taxon>
        <taxon>Bacillota</taxon>
        <taxon>Clostridia</taxon>
        <taxon>Lachnospirales</taxon>
        <taxon>Lachnospiraceae</taxon>
        <taxon>Pseudobutyrivibrio</taxon>
    </lineage>
</organism>
<feature type="transmembrane region" description="Helical" evidence="1">
    <location>
        <begin position="223"/>
        <end position="243"/>
    </location>
</feature>
<evidence type="ECO:0000313" key="2">
    <source>
        <dbReference type="EMBL" id="QFJ54074.1"/>
    </source>
</evidence>
<dbReference type="KEGG" id="pxv:FXF36_03910"/>
<dbReference type="AlphaFoldDB" id="A0A5P6VS82"/>
<name>A0A5P6VS82_PSEXY</name>
<evidence type="ECO:0000313" key="3">
    <source>
        <dbReference type="Proteomes" id="UP000327030"/>
    </source>
</evidence>
<dbReference type="EMBL" id="CP043028">
    <property type="protein sequence ID" value="QFJ54074.1"/>
    <property type="molecule type" value="Genomic_DNA"/>
</dbReference>
<gene>
    <name evidence="2" type="ORF">FXF36_03910</name>
</gene>
<dbReference type="OrthoDB" id="9796142at2"/>
<dbReference type="RefSeq" id="WP_151622571.1">
    <property type="nucleotide sequence ID" value="NZ_CP043028.1"/>
</dbReference>
<keyword evidence="1" id="KW-1133">Transmembrane helix</keyword>
<feature type="transmembrane region" description="Helical" evidence="1">
    <location>
        <begin position="196"/>
        <end position="217"/>
    </location>
</feature>
<dbReference type="Proteomes" id="UP000327030">
    <property type="component" value="Chromosome 1"/>
</dbReference>
<reference evidence="3" key="1">
    <citation type="submission" date="2019-08" db="EMBL/GenBank/DDBJ databases">
        <title>Complete Genome Sequence of the Polysaccharide-Degrading Rumen Bacterium Pseudobutyrivibrio xylanivorans MA3014.</title>
        <authorList>
            <person name="Palevich N."/>
            <person name="Maclean P.H."/>
            <person name="Kelly W.J."/>
            <person name="Leahy S.C."/>
            <person name="Rakonjac J."/>
            <person name="Attwood G.T."/>
        </authorList>
    </citation>
    <scope>NUCLEOTIDE SEQUENCE [LARGE SCALE GENOMIC DNA]</scope>
    <source>
        <strain evidence="3">MA3014</strain>
    </source>
</reference>
<dbReference type="PANTHER" id="PTHR35007:SF1">
    <property type="entry name" value="PILUS ASSEMBLY PROTEIN"/>
    <property type="match status" value="1"/>
</dbReference>
<sequence length="251" mass="27999">MGKGRNLGSYGEIIGKWNDLVPIIQGVALTAVVAFLFYRSVLGIAVGVLIIPFWLKLKSDEKKAMQQAKIAAEFKEYMMLIVTGLQAGYSLERAIRQSEEELKKIFPKDSVIGPHIHIMNQKIGMNVQLERAFDEFARSLKLEEAVSLAEIISFAKRSGGDYGKHIRDTALKIEDNLSIRQEIETITTEKRLELKVMCVMPMAILAYISITSESFIAPLYGNLIGIGLMTMCLVAYGICIILGRKIIDIKV</sequence>
<dbReference type="GO" id="GO:0005886">
    <property type="term" value="C:plasma membrane"/>
    <property type="evidence" value="ECO:0007669"/>
    <property type="project" value="UniProtKB-SubCell"/>
</dbReference>
<keyword evidence="1" id="KW-0472">Membrane</keyword>
<feature type="transmembrane region" description="Helical" evidence="1">
    <location>
        <begin position="27"/>
        <end position="55"/>
    </location>
</feature>
<accession>A0A5P6VS82</accession>
<evidence type="ECO:0000256" key="1">
    <source>
        <dbReference type="SAM" id="Phobius"/>
    </source>
</evidence>